<keyword evidence="2" id="KW-1185">Reference proteome</keyword>
<dbReference type="InterPro" id="IPR036278">
    <property type="entry name" value="Sialidase_sf"/>
</dbReference>
<dbReference type="GO" id="GO:0010411">
    <property type="term" value="P:xyloglucan metabolic process"/>
    <property type="evidence" value="ECO:0007669"/>
    <property type="project" value="TreeGrafter"/>
</dbReference>
<dbReference type="Proteomes" id="UP001204144">
    <property type="component" value="Unassembled WGS sequence"/>
</dbReference>
<dbReference type="Gene3D" id="2.130.10.10">
    <property type="entry name" value="YVTN repeat-like/Quinoprotein amine dehydrogenase"/>
    <property type="match status" value="5"/>
</dbReference>
<accession>A0AAE3H1V4</accession>
<dbReference type="AlphaFoldDB" id="A0AAE3H1V4"/>
<dbReference type="EMBL" id="RJUF01000011">
    <property type="protein sequence ID" value="MCP9762506.1"/>
    <property type="molecule type" value="Genomic_DNA"/>
</dbReference>
<comment type="caution">
    <text evidence="1">The sequence shown here is derived from an EMBL/GenBank/DDBJ whole genome shotgun (WGS) entry which is preliminary data.</text>
</comment>
<organism evidence="1 2">
    <name type="scientific">Lacihabitans soyangensis</name>
    <dbReference type="NCBI Taxonomy" id="869394"/>
    <lineage>
        <taxon>Bacteria</taxon>
        <taxon>Pseudomonadati</taxon>
        <taxon>Bacteroidota</taxon>
        <taxon>Cytophagia</taxon>
        <taxon>Cytophagales</taxon>
        <taxon>Leadbetterellaceae</taxon>
        <taxon>Lacihabitans</taxon>
    </lineage>
</organism>
<proteinExistence type="predicted"/>
<evidence type="ECO:0000313" key="1">
    <source>
        <dbReference type="EMBL" id="MCP9762506.1"/>
    </source>
</evidence>
<dbReference type="GO" id="GO:0016787">
    <property type="term" value="F:hydrolase activity"/>
    <property type="evidence" value="ECO:0007669"/>
    <property type="project" value="UniProtKB-KW"/>
</dbReference>
<dbReference type="SUPFAM" id="SSF50939">
    <property type="entry name" value="Sialidases"/>
    <property type="match status" value="2"/>
</dbReference>
<dbReference type="InterPro" id="IPR052025">
    <property type="entry name" value="Xyloglucanase_GH74"/>
</dbReference>
<dbReference type="PANTHER" id="PTHR43739:SF5">
    <property type="entry name" value="EXO-ALPHA-SIALIDASE"/>
    <property type="match status" value="1"/>
</dbReference>
<dbReference type="CDD" id="cd15482">
    <property type="entry name" value="Sialidase_non-viral"/>
    <property type="match status" value="2"/>
</dbReference>
<dbReference type="InterPro" id="IPR015943">
    <property type="entry name" value="WD40/YVTN_repeat-like_dom_sf"/>
</dbReference>
<dbReference type="RefSeq" id="WP_255036277.1">
    <property type="nucleotide sequence ID" value="NZ_RJUF01000011.1"/>
</dbReference>
<gene>
    <name evidence="1" type="ORF">EGI31_06030</name>
</gene>
<keyword evidence="1" id="KW-0378">Hydrolase</keyword>
<sequence length="1089" mass="120613">MKKQLALLLIFVTLCTFGQKKKTAAVTEKPKVVAVTEKGPDLSGFKFRSVGPSFMSGRIIDLAHNPTKSSEYYVAVASGGVFKTTNGGTTFQPIFENYGAFSVGCVTLDPQNQNVVWVGTGEANNQRSVGYGDGIYKSEDGGKSFVNMGLKDSQHIGKIIIDPKNSDIIYVASYGPLWNSGGERGVYKSIDGGKTWTNVLKISDHTGVADIVMDPKNSSVLYASAHQRQRKGYGYVSGGPESALYKSTDAGATWKKINNGFPGGDIGRIAIAISPINTDVLYAHLEATTGNNGSYKSTDRGASWIKMSSYASSGLYYGKIYPDPVQFDRIFVGDVYSKYSNDGGKTWVNLNHQNIHVDNHIITIDPKDNQHIFMGGDGGLYESFNLGQNWHFKQNLSITQFYRVALDNAFPFYNIYGGTQDNSSFGGPSRTTNQAGITNNDWYLTVGGDGFESAVDWSNPDIVYAQWQHGGLIRYDKKTGEQIDIKPVPLEGEPALRWNWDSPLLVSKYDAKRLYFGANKIYRSDDRGNSWKLISGDLSRQIDRNKLPYMDKVWSMDAVQKNTSTSIYGQSTFISESPLDENILYVGTDDGLVQVTTDGGKTWTKIDNIPGVPAMSYVPQVICSQHDKNTAYVVFNHHRYGDFKPYLVKTTDGGKTWTSISGNLPERGSVYTIAEDHVDGNLLFAGTEFGLFASLNGGKTWTQMKNNLPVIAIKDLEIQRRENDLVLATFGRGFYILDNYAAMRSISKTEGKEALIFPIKSEWAFNQKDPLGGRGTGTQGDSYYTAENPPVGTTIRYFVKETPKSLKDKRKENEKALLAKGELKGYPSLDSIVAEENEILGAYYLTITDDKQNTVRRYQVKPKKGMNEFLWNFSTSNGFSINTENNAGANDGLPVIPGKYAAQLSYFDGNTVKTLTDAEPFEVKSLGWATLPIQDYQALQTFANEVKDFARVVFGTSEHVAFLKEKHKALKAALLANPNSKLENMAALTRMELEFQKINLALDGNEALEKHQFEVLPGISDRIRTIVFGMYGHSTEPTSTQKQGLAYAKKLFGDTYKSVAQLDKTMTDLQKSLENNKIPYIQGSLPKWD</sequence>
<dbReference type="PANTHER" id="PTHR43739">
    <property type="entry name" value="XYLOGLUCANASE (EUROFUNG)"/>
    <property type="match status" value="1"/>
</dbReference>
<reference evidence="1 2" key="1">
    <citation type="submission" date="2018-11" db="EMBL/GenBank/DDBJ databases">
        <title>Novel bacteria species description.</title>
        <authorList>
            <person name="Han J.-H."/>
        </authorList>
    </citation>
    <scope>NUCLEOTIDE SEQUENCE [LARGE SCALE GENOMIC DNA]</scope>
    <source>
        <strain evidence="1 2">KCTC23259</strain>
    </source>
</reference>
<protein>
    <submittedName>
        <fullName evidence="1">Glycosyl hydrolase</fullName>
    </submittedName>
</protein>
<evidence type="ECO:0000313" key="2">
    <source>
        <dbReference type="Proteomes" id="UP001204144"/>
    </source>
</evidence>
<name>A0AAE3H1V4_9BACT</name>